<evidence type="ECO:0000313" key="3">
    <source>
        <dbReference type="EMBL" id="PRY93894.1"/>
    </source>
</evidence>
<keyword evidence="4" id="KW-1185">Reference proteome</keyword>
<dbReference type="AlphaFoldDB" id="A0A2T0X4V8"/>
<name>A0A2T0X4V8_9RHOB</name>
<keyword evidence="2" id="KW-0472">Membrane</keyword>
<comment type="caution">
    <text evidence="3">The sequence shown here is derived from an EMBL/GenBank/DDBJ whole genome shotgun (WGS) entry which is preliminary data.</text>
</comment>
<sequence>MAQRYGGAYSPDAAPDTPPPAQGNGQAFKRVKRSKIGMRSNLLFFAPLPLAIRAFGDGATVMATKLSAFGLLILAAWLTREGIRAHEAYDARRIARRPAIPRKMFGSVLTGLGLAIASTASAFDPLSAAIYFVAGTVLHSLAFGFDPLTNKSAEGVDTYQTDRVARAVEEAEKHLAAMAEAAAMTRDRQLEARVAGFAGTARDLFRTVENDPRDLTSVRKYLGVYLLGARDATIKYAELHDRAPTDAARHDFMTLLDDLERNFASRTQKLLTNDKEDLDIEIGVLRDRLAREGVRDIE</sequence>
<organism evidence="3 4">
    <name type="scientific">Donghicola tyrosinivorans</name>
    <dbReference type="NCBI Taxonomy" id="1652492"/>
    <lineage>
        <taxon>Bacteria</taxon>
        <taxon>Pseudomonadati</taxon>
        <taxon>Pseudomonadota</taxon>
        <taxon>Alphaproteobacteria</taxon>
        <taxon>Rhodobacterales</taxon>
        <taxon>Roseobacteraceae</taxon>
        <taxon>Donghicola</taxon>
    </lineage>
</organism>
<evidence type="ECO:0000256" key="2">
    <source>
        <dbReference type="SAM" id="Phobius"/>
    </source>
</evidence>
<keyword evidence="2" id="KW-0812">Transmembrane</keyword>
<feature type="transmembrane region" description="Helical" evidence="2">
    <location>
        <begin position="129"/>
        <end position="145"/>
    </location>
</feature>
<dbReference type="Pfam" id="PF10112">
    <property type="entry name" value="Halogen_Hydrol"/>
    <property type="match status" value="1"/>
</dbReference>
<dbReference type="OrthoDB" id="7375296at2"/>
<dbReference type="Proteomes" id="UP000238392">
    <property type="component" value="Unassembled WGS sequence"/>
</dbReference>
<dbReference type="InterPro" id="IPR018770">
    <property type="entry name" value="ChloroindolylP_hydrolase"/>
</dbReference>
<protein>
    <submittedName>
        <fullName evidence="3">5-bromo-4-chloroindolyl phosphate hydrolysis protein</fullName>
    </submittedName>
</protein>
<dbReference type="EMBL" id="PVTQ01000001">
    <property type="protein sequence ID" value="PRY93894.1"/>
    <property type="molecule type" value="Genomic_DNA"/>
</dbReference>
<feature type="region of interest" description="Disordered" evidence="1">
    <location>
        <begin position="1"/>
        <end position="26"/>
    </location>
</feature>
<reference evidence="3 4" key="1">
    <citation type="submission" date="2018-03" db="EMBL/GenBank/DDBJ databases">
        <title>Genomic Encyclopedia of Archaeal and Bacterial Type Strains, Phase II (KMG-II): from individual species to whole genera.</title>
        <authorList>
            <person name="Goeker M."/>
        </authorList>
    </citation>
    <scope>NUCLEOTIDE SEQUENCE [LARGE SCALE GENOMIC DNA]</scope>
    <source>
        <strain evidence="3 4">DSM 100212</strain>
    </source>
</reference>
<evidence type="ECO:0000313" key="4">
    <source>
        <dbReference type="Proteomes" id="UP000238392"/>
    </source>
</evidence>
<dbReference type="RefSeq" id="WP_106262187.1">
    <property type="nucleotide sequence ID" value="NZ_PVTQ01000001.1"/>
</dbReference>
<feature type="transmembrane region" description="Helical" evidence="2">
    <location>
        <begin position="36"/>
        <end position="56"/>
    </location>
</feature>
<feature type="transmembrane region" description="Helical" evidence="2">
    <location>
        <begin position="62"/>
        <end position="83"/>
    </location>
</feature>
<keyword evidence="2" id="KW-1133">Transmembrane helix</keyword>
<evidence type="ECO:0000256" key="1">
    <source>
        <dbReference type="SAM" id="MobiDB-lite"/>
    </source>
</evidence>
<feature type="transmembrane region" description="Helical" evidence="2">
    <location>
        <begin position="104"/>
        <end position="123"/>
    </location>
</feature>
<accession>A0A2T0X4V8</accession>
<proteinExistence type="predicted"/>
<gene>
    <name evidence="3" type="ORF">CLV74_10123</name>
</gene>